<dbReference type="EMBL" id="QKUF01000011">
    <property type="protein sequence ID" value="PZW27940.1"/>
    <property type="molecule type" value="Genomic_DNA"/>
</dbReference>
<dbReference type="Pfam" id="PF07366">
    <property type="entry name" value="SnoaL"/>
    <property type="match status" value="1"/>
</dbReference>
<evidence type="ECO:0000313" key="1">
    <source>
        <dbReference type="EMBL" id="PZW27940.1"/>
    </source>
</evidence>
<keyword evidence="2" id="KW-1185">Reference proteome</keyword>
<comment type="caution">
    <text evidence="1">The sequence shown here is derived from an EMBL/GenBank/DDBJ whole genome shotgun (WGS) entry which is preliminary data.</text>
</comment>
<proteinExistence type="predicted"/>
<dbReference type="InterPro" id="IPR032710">
    <property type="entry name" value="NTF2-like_dom_sf"/>
</dbReference>
<dbReference type="GO" id="GO:0030638">
    <property type="term" value="P:polyketide metabolic process"/>
    <property type="evidence" value="ECO:0007669"/>
    <property type="project" value="InterPro"/>
</dbReference>
<dbReference type="SUPFAM" id="SSF54427">
    <property type="entry name" value="NTF2-like"/>
    <property type="match status" value="1"/>
</dbReference>
<dbReference type="RefSeq" id="WP_111323691.1">
    <property type="nucleotide sequence ID" value="NZ_BIFX01000003.1"/>
</dbReference>
<dbReference type="Gene3D" id="3.10.450.50">
    <property type="match status" value="1"/>
</dbReference>
<dbReference type="InterPro" id="IPR009959">
    <property type="entry name" value="Cyclase_SnoaL-like"/>
</dbReference>
<dbReference type="OrthoDB" id="158434at2"/>
<dbReference type="Proteomes" id="UP000248806">
    <property type="component" value="Unassembled WGS sequence"/>
</dbReference>
<accession>A0A326U5W5</accession>
<dbReference type="AlphaFoldDB" id="A0A326U5W5"/>
<gene>
    <name evidence="1" type="ORF">EI42_03318</name>
</gene>
<protein>
    <submittedName>
        <fullName evidence="1">SnoaL-like polyketide cyclase</fullName>
    </submittedName>
</protein>
<name>A0A326U5W5_THEHA</name>
<organism evidence="1 2">
    <name type="scientific">Thermosporothrix hazakensis</name>
    <dbReference type="NCBI Taxonomy" id="644383"/>
    <lineage>
        <taxon>Bacteria</taxon>
        <taxon>Bacillati</taxon>
        <taxon>Chloroflexota</taxon>
        <taxon>Ktedonobacteria</taxon>
        <taxon>Ktedonobacterales</taxon>
        <taxon>Thermosporotrichaceae</taxon>
        <taxon>Thermosporothrix</taxon>
    </lineage>
</organism>
<reference evidence="1 2" key="1">
    <citation type="submission" date="2018-06" db="EMBL/GenBank/DDBJ databases">
        <title>Genomic Encyclopedia of Archaeal and Bacterial Type Strains, Phase II (KMG-II): from individual species to whole genera.</title>
        <authorList>
            <person name="Goeker M."/>
        </authorList>
    </citation>
    <scope>NUCLEOTIDE SEQUENCE [LARGE SCALE GENOMIC DNA]</scope>
    <source>
        <strain evidence="1 2">ATCC BAA-1881</strain>
    </source>
</reference>
<sequence length="142" mass="16338">MNYGQNEQVVMGMFQAINDRQLDRLTDYIASDVIDYNKIIFGEADEPGAAFDGIRQQLAAFNPYHIDVEELIAKNDRVVARIIQRGVHSGFHPRMPEPTYRSFTVEIMLLFTLKDGKISEIRGVSDRLGLFFQLGWKWPEVD</sequence>
<evidence type="ECO:0000313" key="2">
    <source>
        <dbReference type="Proteomes" id="UP000248806"/>
    </source>
</evidence>